<reference evidence="2 3" key="1">
    <citation type="submission" date="2020-02" db="EMBL/GenBank/DDBJ databases">
        <authorList>
            <person name="Ma Q."/>
            <person name="Huang Y."/>
            <person name="Song X."/>
            <person name="Pei D."/>
        </authorList>
    </citation>
    <scope>NUCLEOTIDE SEQUENCE [LARGE SCALE GENOMIC DNA]</scope>
    <source>
        <strain evidence="2">Sxm20200214</strain>
        <tissue evidence="2">Leaf</tissue>
    </source>
</reference>
<accession>A0A8X7WET4</accession>
<evidence type="ECO:0000256" key="1">
    <source>
        <dbReference type="SAM" id="MobiDB-lite"/>
    </source>
</evidence>
<dbReference type="Gene3D" id="1.25.10.10">
    <property type="entry name" value="Leucine-rich Repeat Variant"/>
    <property type="match status" value="1"/>
</dbReference>
<feature type="region of interest" description="Disordered" evidence="1">
    <location>
        <begin position="1"/>
        <end position="25"/>
    </location>
</feature>
<proteinExistence type="predicted"/>
<sequence>MKQPFAENKEKARRNLPPPKNATNTEIKSKAIIIREQSVAADKDGFATSHKNSTLQELLRRITHPNAKVRKNALLGIQDIFKSHPAELQSNKYTIVTCLKGRICDDDKQVRTAFYKLFQTHIFPFCKEGDNQRIMVSLLMPFIFLAMADSLIDVRLMAFEFMHLVVEYYPPTFSLYAEKILENYKDIIIQINHFYVQDKINLRVVLSGLTHCLSLLPCDESDTKSHKEQETLLAYEQDGEKESVRFAHVSGRLNETVGALIDCFQDFIPLLHAPQGLNAQSLIDCVQHIFCSIRYAIKLFIRMHTERQASYEEEVILDQDIASRLSKKLLGSFPLNPGNNLSQRNDESYFILNSMLTEIFLEVSGWSHLPCDLSNRFLEFVENTLLGKIPSSISCWPNKLPPLLNQLGDKHPVSSQVVLKLLLDLGRVAFLKKVSTCEGDVIKFFNPYQGEGDVPDGGPFMNNLSQMWCIGYWEFFTIPMEMDISRLQIILSSSSP</sequence>
<organism evidence="2 3">
    <name type="scientific">Brassica carinata</name>
    <name type="common">Ethiopian mustard</name>
    <name type="synonym">Abyssinian cabbage</name>
    <dbReference type="NCBI Taxonomy" id="52824"/>
    <lineage>
        <taxon>Eukaryota</taxon>
        <taxon>Viridiplantae</taxon>
        <taxon>Streptophyta</taxon>
        <taxon>Embryophyta</taxon>
        <taxon>Tracheophyta</taxon>
        <taxon>Spermatophyta</taxon>
        <taxon>Magnoliopsida</taxon>
        <taxon>eudicotyledons</taxon>
        <taxon>Gunneridae</taxon>
        <taxon>Pentapetalae</taxon>
        <taxon>rosids</taxon>
        <taxon>malvids</taxon>
        <taxon>Brassicales</taxon>
        <taxon>Brassicaceae</taxon>
        <taxon>Brassiceae</taxon>
        <taxon>Brassica</taxon>
    </lineage>
</organism>
<dbReference type="OrthoDB" id="361362at2759"/>
<dbReference type="AlphaFoldDB" id="A0A8X7WET4"/>
<name>A0A8X7WET4_BRACI</name>
<dbReference type="GO" id="GO:0005634">
    <property type="term" value="C:nucleus"/>
    <property type="evidence" value="ECO:0007669"/>
    <property type="project" value="TreeGrafter"/>
</dbReference>
<gene>
    <name evidence="2" type="ORF">Bca52824_011159</name>
</gene>
<evidence type="ECO:0000313" key="3">
    <source>
        <dbReference type="Proteomes" id="UP000886595"/>
    </source>
</evidence>
<dbReference type="InterPro" id="IPR016024">
    <property type="entry name" value="ARM-type_fold"/>
</dbReference>
<dbReference type="InterPro" id="IPR011989">
    <property type="entry name" value="ARM-like"/>
</dbReference>
<evidence type="ECO:0008006" key="4">
    <source>
        <dbReference type="Google" id="ProtNLM"/>
    </source>
</evidence>
<dbReference type="Proteomes" id="UP000886595">
    <property type="component" value="Unassembled WGS sequence"/>
</dbReference>
<protein>
    <recommendedName>
        <fullName evidence="4">Pre-rRNA-processing protein Ipi1 N-terminal domain-containing protein</fullName>
    </recommendedName>
</protein>
<dbReference type="EMBL" id="JAAMPC010000002">
    <property type="protein sequence ID" value="KAG2328431.1"/>
    <property type="molecule type" value="Genomic_DNA"/>
</dbReference>
<dbReference type="SUPFAM" id="SSF48371">
    <property type="entry name" value="ARM repeat"/>
    <property type="match status" value="1"/>
</dbReference>
<evidence type="ECO:0000313" key="2">
    <source>
        <dbReference type="EMBL" id="KAG2328431.1"/>
    </source>
</evidence>
<comment type="caution">
    <text evidence="2">The sequence shown here is derived from an EMBL/GenBank/DDBJ whole genome shotgun (WGS) entry which is preliminary data.</text>
</comment>
<keyword evidence="3" id="KW-1185">Reference proteome</keyword>
<dbReference type="PANTHER" id="PTHR16056">
    <property type="entry name" value="REGULATOR OF MICROTUBULE DYNAMICS PROTEIN"/>
    <property type="match status" value="1"/>
</dbReference>
<dbReference type="PANTHER" id="PTHR16056:SF2">
    <property type="entry name" value="TESTIS-EXPRESSED PROTEIN 10"/>
    <property type="match status" value="1"/>
</dbReference>